<comment type="caution">
    <text evidence="7">The sequence shown here is derived from an EMBL/GenBank/DDBJ whole genome shotgun (WGS) entry which is preliminary data.</text>
</comment>
<gene>
    <name evidence="7" type="ORF">ACG04Q_24575</name>
</gene>
<evidence type="ECO:0000256" key="5">
    <source>
        <dbReference type="SAM" id="MobiDB-lite"/>
    </source>
</evidence>
<dbReference type="InterPro" id="IPR051459">
    <property type="entry name" value="Cytochrome_c-type_DH"/>
</dbReference>
<evidence type="ECO:0000256" key="1">
    <source>
        <dbReference type="ARBA" id="ARBA00022617"/>
    </source>
</evidence>
<evidence type="ECO:0000256" key="2">
    <source>
        <dbReference type="ARBA" id="ARBA00022723"/>
    </source>
</evidence>
<name>A0ABW7GS13_9BURK</name>
<reference evidence="7 8" key="1">
    <citation type="submission" date="2024-08" db="EMBL/GenBank/DDBJ databases">
        <authorList>
            <person name="Lu H."/>
        </authorList>
    </citation>
    <scope>NUCLEOTIDE SEQUENCE [LARGE SCALE GENOMIC DNA]</scope>
    <source>
        <strain evidence="7 8">DXS20W</strain>
    </source>
</reference>
<keyword evidence="2 4" id="KW-0479">Metal-binding</keyword>
<proteinExistence type="predicted"/>
<dbReference type="Pfam" id="PF21342">
    <property type="entry name" value="SoxA-TsdA_cyt-c"/>
    <property type="match status" value="1"/>
</dbReference>
<sequence>MVSIWGAAIAGLARPDNADPADAPLAASEAGLRGQFPPDKHGDLVYQGYRLFTATPVYGRRFSGNGLSCANCHLDAGRKADAAPLGAAWGMYPAYSAKFDKVVSFAERVQQCFQFSLNGLPPPLDSRELNALLAYSQWLARGQPAGEAQPGRGFPTLARTGDDPNPWRGRAAYAQKCASCHGGQGQGQPAAGAAGPPYAVPPLWGWDSYNKGAGLHRVDLMAGFLKANMPLGRPDLSDQQALDLAAWIQLQERWPDPRKGWVDRWLAR</sequence>
<dbReference type="SUPFAM" id="SSF46626">
    <property type="entry name" value="Cytochrome c"/>
    <property type="match status" value="2"/>
</dbReference>
<keyword evidence="1 4" id="KW-0349">Heme</keyword>
<feature type="domain" description="Cytochrome c" evidence="6">
    <location>
        <begin position="164"/>
        <end position="252"/>
    </location>
</feature>
<dbReference type="PANTHER" id="PTHR35008:SF4">
    <property type="entry name" value="BLL4482 PROTEIN"/>
    <property type="match status" value="1"/>
</dbReference>
<protein>
    <submittedName>
        <fullName evidence="7">C-type cytochrome</fullName>
    </submittedName>
</protein>
<dbReference type="InterPro" id="IPR036909">
    <property type="entry name" value="Cyt_c-like_dom_sf"/>
</dbReference>
<feature type="region of interest" description="Disordered" evidence="5">
    <location>
        <begin position="144"/>
        <end position="163"/>
    </location>
</feature>
<dbReference type="Pfam" id="PF00034">
    <property type="entry name" value="Cytochrom_C"/>
    <property type="match status" value="1"/>
</dbReference>
<accession>A0ABW7GS13</accession>
<evidence type="ECO:0000256" key="3">
    <source>
        <dbReference type="ARBA" id="ARBA00023004"/>
    </source>
</evidence>
<dbReference type="Gene3D" id="1.10.760.10">
    <property type="entry name" value="Cytochrome c-like domain"/>
    <property type="match status" value="2"/>
</dbReference>
<evidence type="ECO:0000259" key="6">
    <source>
        <dbReference type="PROSITE" id="PS51007"/>
    </source>
</evidence>
<keyword evidence="8" id="KW-1185">Reference proteome</keyword>
<dbReference type="PROSITE" id="PS51007">
    <property type="entry name" value="CYTC"/>
    <property type="match status" value="1"/>
</dbReference>
<keyword evidence="3 4" id="KW-0408">Iron</keyword>
<evidence type="ECO:0000313" key="8">
    <source>
        <dbReference type="Proteomes" id="UP001606302"/>
    </source>
</evidence>
<dbReference type="InterPro" id="IPR009056">
    <property type="entry name" value="Cyt_c-like_dom"/>
</dbReference>
<dbReference type="PANTHER" id="PTHR35008">
    <property type="entry name" value="BLL4482 PROTEIN-RELATED"/>
    <property type="match status" value="1"/>
</dbReference>
<dbReference type="EMBL" id="JBIGHX010000011">
    <property type="protein sequence ID" value="MFG6464770.1"/>
    <property type="molecule type" value="Genomic_DNA"/>
</dbReference>
<dbReference type="Proteomes" id="UP001606302">
    <property type="component" value="Unassembled WGS sequence"/>
</dbReference>
<evidence type="ECO:0000313" key="7">
    <source>
        <dbReference type="EMBL" id="MFG6464770.1"/>
    </source>
</evidence>
<organism evidence="7 8">
    <name type="scientific">Pelomonas lactea</name>
    <dbReference type="NCBI Taxonomy" id="3299030"/>
    <lineage>
        <taxon>Bacteria</taxon>
        <taxon>Pseudomonadati</taxon>
        <taxon>Pseudomonadota</taxon>
        <taxon>Betaproteobacteria</taxon>
        <taxon>Burkholderiales</taxon>
        <taxon>Sphaerotilaceae</taxon>
        <taxon>Roseateles</taxon>
    </lineage>
</organism>
<evidence type="ECO:0000256" key="4">
    <source>
        <dbReference type="PROSITE-ProRule" id="PRU00433"/>
    </source>
</evidence>